<evidence type="ECO:0000313" key="1">
    <source>
        <dbReference type="EMBL" id="MFC3762133.1"/>
    </source>
</evidence>
<comment type="caution">
    <text evidence="1">The sequence shown here is derived from an EMBL/GenBank/DDBJ whole genome shotgun (WGS) entry which is preliminary data.</text>
</comment>
<dbReference type="EMBL" id="JBHRZH010000012">
    <property type="protein sequence ID" value="MFC3762133.1"/>
    <property type="molecule type" value="Genomic_DNA"/>
</dbReference>
<evidence type="ECO:0000313" key="2">
    <source>
        <dbReference type="Proteomes" id="UP001595699"/>
    </source>
</evidence>
<dbReference type="Proteomes" id="UP001595699">
    <property type="component" value="Unassembled WGS sequence"/>
</dbReference>
<accession>A0ABV7YAG4</accession>
<reference evidence="2" key="1">
    <citation type="journal article" date="2019" name="Int. J. Syst. Evol. Microbiol.">
        <title>The Global Catalogue of Microorganisms (GCM) 10K type strain sequencing project: providing services to taxonomists for standard genome sequencing and annotation.</title>
        <authorList>
            <consortium name="The Broad Institute Genomics Platform"/>
            <consortium name="The Broad Institute Genome Sequencing Center for Infectious Disease"/>
            <person name="Wu L."/>
            <person name="Ma J."/>
        </authorList>
    </citation>
    <scope>NUCLEOTIDE SEQUENCE [LARGE SCALE GENOMIC DNA]</scope>
    <source>
        <strain evidence="2">CGMCC 4.7241</strain>
    </source>
</reference>
<gene>
    <name evidence="1" type="ORF">ACFOUW_14930</name>
</gene>
<sequence>MSNAARRASVPLTERDVADLKVLRDRESAWQQLLREHLGVSEFNSDAAILHAVLTLGLERLRDEALAKGYAKLAASYESADEREYVAALRRRTRRHHLDRDET</sequence>
<organism evidence="1 2">
    <name type="scientific">Tenggerimyces flavus</name>
    <dbReference type="NCBI Taxonomy" id="1708749"/>
    <lineage>
        <taxon>Bacteria</taxon>
        <taxon>Bacillati</taxon>
        <taxon>Actinomycetota</taxon>
        <taxon>Actinomycetes</taxon>
        <taxon>Propionibacteriales</taxon>
        <taxon>Nocardioidaceae</taxon>
        <taxon>Tenggerimyces</taxon>
    </lineage>
</organism>
<keyword evidence="2" id="KW-1185">Reference proteome</keyword>
<protein>
    <submittedName>
        <fullName evidence="1">Uncharacterized protein</fullName>
    </submittedName>
</protein>
<name>A0ABV7YAG4_9ACTN</name>
<dbReference type="RefSeq" id="WP_205120678.1">
    <property type="nucleotide sequence ID" value="NZ_JAFBCM010000001.1"/>
</dbReference>
<proteinExistence type="predicted"/>